<dbReference type="GO" id="GO:0030272">
    <property type="term" value="F:5-formyltetrahydrofolate cyclo-ligase activity"/>
    <property type="evidence" value="ECO:0007669"/>
    <property type="project" value="UniProtKB-EC"/>
</dbReference>
<dbReference type="SUPFAM" id="SSF100950">
    <property type="entry name" value="NagB/RpiA/CoA transferase-like"/>
    <property type="match status" value="1"/>
</dbReference>
<organism evidence="6 7">
    <name type="scientific">Bacillus salipaludis</name>
    <dbReference type="NCBI Taxonomy" id="2547811"/>
    <lineage>
        <taxon>Bacteria</taxon>
        <taxon>Bacillati</taxon>
        <taxon>Bacillota</taxon>
        <taxon>Bacilli</taxon>
        <taxon>Bacillales</taxon>
        <taxon>Bacillaceae</taxon>
        <taxon>Bacillus</taxon>
    </lineage>
</organism>
<dbReference type="NCBIfam" id="TIGR02727">
    <property type="entry name" value="MTHFS_bact"/>
    <property type="match status" value="1"/>
</dbReference>
<feature type="binding site" evidence="4">
    <location>
        <position position="56"/>
    </location>
    <ligand>
        <name>substrate</name>
    </ligand>
</feature>
<evidence type="ECO:0000313" key="7">
    <source>
        <dbReference type="Proteomes" id="UP000295132"/>
    </source>
</evidence>
<feature type="binding site" evidence="4">
    <location>
        <position position="51"/>
    </location>
    <ligand>
        <name>substrate</name>
    </ligand>
</feature>
<gene>
    <name evidence="6" type="ORF">E2K98_12570</name>
</gene>
<keyword evidence="5" id="KW-0479">Metal-binding</keyword>
<protein>
    <recommendedName>
        <fullName evidence="5">5-formyltetrahydrofolate cyclo-ligase</fullName>
        <ecNumber evidence="5">6.3.3.2</ecNumber>
    </recommendedName>
</protein>
<keyword evidence="5" id="KW-0460">Magnesium</keyword>
<dbReference type="GO" id="GO:0046872">
    <property type="term" value="F:metal ion binding"/>
    <property type="evidence" value="ECO:0007669"/>
    <property type="project" value="UniProtKB-KW"/>
</dbReference>
<dbReference type="GO" id="GO:0005524">
    <property type="term" value="F:ATP binding"/>
    <property type="evidence" value="ECO:0007669"/>
    <property type="project" value="UniProtKB-KW"/>
</dbReference>
<keyword evidence="2 4" id="KW-0547">Nucleotide-binding</keyword>
<reference evidence="6 7" key="1">
    <citation type="submission" date="2019-03" db="EMBL/GenBank/DDBJ databases">
        <title>Bacillus niacini sp. nov. a Nicotinate-Metabolizing Mesophile Isolated from Soil.</title>
        <authorList>
            <person name="Zhang G."/>
        </authorList>
    </citation>
    <scope>NUCLEOTIDE SEQUENCE [LARGE SCALE GENOMIC DNA]</scope>
    <source>
        <strain evidence="6 7">WN066</strain>
    </source>
</reference>
<dbReference type="InterPro" id="IPR024185">
    <property type="entry name" value="FTHF_cligase-like_sf"/>
</dbReference>
<comment type="similarity">
    <text evidence="1 5">Belongs to the 5-formyltetrahydrofolate cyclo-ligase family.</text>
</comment>
<keyword evidence="3 4" id="KW-0067">ATP-binding</keyword>
<dbReference type="PANTHER" id="PTHR23407:SF1">
    <property type="entry name" value="5-FORMYLTETRAHYDROFOLATE CYCLO-LIGASE"/>
    <property type="match status" value="1"/>
</dbReference>
<dbReference type="PANTHER" id="PTHR23407">
    <property type="entry name" value="ATPASE INHIBITOR/5-FORMYLTETRAHYDROFOLATE CYCLO-LIGASE"/>
    <property type="match status" value="1"/>
</dbReference>
<accession>A0A4R5VSZ9</accession>
<dbReference type="Pfam" id="PF01812">
    <property type="entry name" value="5-FTHF_cyc-lig"/>
    <property type="match status" value="1"/>
</dbReference>
<evidence type="ECO:0000313" key="6">
    <source>
        <dbReference type="EMBL" id="TDK61717.1"/>
    </source>
</evidence>
<name>A0A4R5VSZ9_9BACI</name>
<keyword evidence="6" id="KW-0436">Ligase</keyword>
<dbReference type="InterPro" id="IPR002698">
    <property type="entry name" value="FTHF_cligase"/>
</dbReference>
<dbReference type="GO" id="GO:0035999">
    <property type="term" value="P:tetrahydrofolate interconversion"/>
    <property type="evidence" value="ECO:0007669"/>
    <property type="project" value="TreeGrafter"/>
</dbReference>
<proteinExistence type="inferred from homology"/>
<sequence length="189" mass="21970">MMIDKRSFRKQMMDRLSQVSRPIYEDLSYKIANRMFDEQDWKNARVIGITISKVPEVDTYQIIRKAWELGKQVVVPKCLPKEKLLSFRILTEFSQLESVYYGLFEPKEELTKEVEPGLIDLLIVPGLAYTKEGYRIGFGGGYYDRFLSNYSGKTTSLAFDMQVVPEFSIEEHDLPVSKIITNHEVIIIK</sequence>
<dbReference type="Gene3D" id="3.40.50.10420">
    <property type="entry name" value="NagB/RpiA/CoA transferase-like"/>
    <property type="match status" value="1"/>
</dbReference>
<feature type="binding site" evidence="4">
    <location>
        <begin position="135"/>
        <end position="143"/>
    </location>
    <ligand>
        <name>ATP</name>
        <dbReference type="ChEBI" id="CHEBI:30616"/>
    </ligand>
</feature>
<evidence type="ECO:0000256" key="3">
    <source>
        <dbReference type="ARBA" id="ARBA00022840"/>
    </source>
</evidence>
<comment type="cofactor">
    <cofactor evidence="5">
        <name>Mg(2+)</name>
        <dbReference type="ChEBI" id="CHEBI:18420"/>
    </cofactor>
</comment>
<dbReference type="InterPro" id="IPR037171">
    <property type="entry name" value="NagB/RpiA_transferase-like"/>
</dbReference>
<dbReference type="EC" id="6.3.3.2" evidence="5"/>
<evidence type="ECO:0000256" key="5">
    <source>
        <dbReference type="RuleBase" id="RU361279"/>
    </source>
</evidence>
<comment type="caution">
    <text evidence="6">The sequence shown here is derived from an EMBL/GenBank/DDBJ whole genome shotgun (WGS) entry which is preliminary data.</text>
</comment>
<evidence type="ECO:0000256" key="2">
    <source>
        <dbReference type="ARBA" id="ARBA00022741"/>
    </source>
</evidence>
<dbReference type="PIRSF" id="PIRSF006806">
    <property type="entry name" value="FTHF_cligase"/>
    <property type="match status" value="1"/>
</dbReference>
<dbReference type="GO" id="GO:0009396">
    <property type="term" value="P:folic acid-containing compound biosynthetic process"/>
    <property type="evidence" value="ECO:0007669"/>
    <property type="project" value="TreeGrafter"/>
</dbReference>
<evidence type="ECO:0000256" key="1">
    <source>
        <dbReference type="ARBA" id="ARBA00010638"/>
    </source>
</evidence>
<evidence type="ECO:0000256" key="4">
    <source>
        <dbReference type="PIRSR" id="PIRSR006806-1"/>
    </source>
</evidence>
<feature type="binding site" evidence="4">
    <location>
        <begin position="5"/>
        <end position="9"/>
    </location>
    <ligand>
        <name>ATP</name>
        <dbReference type="ChEBI" id="CHEBI:30616"/>
    </ligand>
</feature>
<dbReference type="AlphaFoldDB" id="A0A4R5VSZ9"/>
<dbReference type="EMBL" id="SMYO01000005">
    <property type="protein sequence ID" value="TDK61717.1"/>
    <property type="molecule type" value="Genomic_DNA"/>
</dbReference>
<comment type="catalytic activity">
    <reaction evidence="5">
        <text>(6S)-5-formyl-5,6,7,8-tetrahydrofolate + ATP = (6R)-5,10-methenyltetrahydrofolate + ADP + phosphate</text>
        <dbReference type="Rhea" id="RHEA:10488"/>
        <dbReference type="ChEBI" id="CHEBI:30616"/>
        <dbReference type="ChEBI" id="CHEBI:43474"/>
        <dbReference type="ChEBI" id="CHEBI:57455"/>
        <dbReference type="ChEBI" id="CHEBI:57457"/>
        <dbReference type="ChEBI" id="CHEBI:456216"/>
        <dbReference type="EC" id="6.3.3.2"/>
    </reaction>
</comment>
<dbReference type="Proteomes" id="UP000295132">
    <property type="component" value="Unassembled WGS sequence"/>
</dbReference>